<dbReference type="PROSITE" id="PS00233">
    <property type="entry name" value="CHIT_BIND_RR_1"/>
    <property type="match status" value="1"/>
</dbReference>
<dbReference type="GO" id="GO:0005615">
    <property type="term" value="C:extracellular space"/>
    <property type="evidence" value="ECO:0007669"/>
    <property type="project" value="TreeGrafter"/>
</dbReference>
<protein>
    <recommendedName>
        <fullName evidence="5">Cuticle protein</fullName>
    </recommendedName>
</protein>
<reference evidence="4" key="1">
    <citation type="journal article" date="2013" name="Genome Biol.">
        <title>Draft genome of the mountain pine beetle, Dendroctonus ponderosae Hopkins, a major forest pest.</title>
        <authorList>
            <person name="Keeling C.I."/>
            <person name="Yuen M.M."/>
            <person name="Liao N.Y."/>
            <person name="Docking T.R."/>
            <person name="Chan S.K."/>
            <person name="Taylor G.A."/>
            <person name="Palmquist D.L."/>
            <person name="Jackman S.D."/>
            <person name="Nguyen A."/>
            <person name="Li M."/>
            <person name="Henderson H."/>
            <person name="Janes J.K."/>
            <person name="Zhao Y."/>
            <person name="Pandoh P."/>
            <person name="Moore R."/>
            <person name="Sperling F.A."/>
            <person name="Huber D.P."/>
            <person name="Birol I."/>
            <person name="Jones S.J."/>
            <person name="Bohlmann J."/>
        </authorList>
    </citation>
    <scope>NUCLEOTIDE SEQUENCE</scope>
</reference>
<dbReference type="Proteomes" id="UP000019118">
    <property type="component" value="Unassembled WGS sequence"/>
</dbReference>
<evidence type="ECO:0000313" key="3">
    <source>
        <dbReference type="EnsemblMetazoa" id="XP_019761757.1"/>
    </source>
</evidence>
<evidence type="ECO:0000313" key="4">
    <source>
        <dbReference type="Proteomes" id="UP000019118"/>
    </source>
</evidence>
<proteinExistence type="predicted"/>
<reference evidence="3" key="2">
    <citation type="submission" date="2024-08" db="UniProtKB">
        <authorList>
            <consortium name="EnsemblMetazoa"/>
        </authorList>
    </citation>
    <scope>IDENTIFICATION</scope>
</reference>
<evidence type="ECO:0008006" key="5">
    <source>
        <dbReference type="Google" id="ProtNLM"/>
    </source>
</evidence>
<evidence type="ECO:0000256" key="1">
    <source>
        <dbReference type="ARBA" id="ARBA00022460"/>
    </source>
</evidence>
<dbReference type="Pfam" id="PF00379">
    <property type="entry name" value="Chitin_bind_4"/>
    <property type="match status" value="1"/>
</dbReference>
<sequence length="437" mass="49483">MERKLCQFSQIAAVLVIVVSLLPFGCSLEEYQREIFLAPRNFNPHPYEHQLAKIQDPGPVVFPRAEGEQQPAGENVFNIITVDNPRTKHPIDQIPYRRVAEKVKYLISRKYSRPQVSQVDPAIYNDLYQQEAKLISYPTQQLDNYGTNLQKKNYAFAYKVLDKATGDDFSHQQIRSSKATNGEYRVKLPDGRLQIVSYKADKDGYKADVKYENDPEAVRHQIVQTPRISRPVYVPQKVQVSSVPVRQFGARGRVKAATSYDYITDESDHNVVQPQEDPHLVILDQYRPTQVPVSYANIEPQSTPKSAYYIQNIPSNEVQHEHHPNVQLYTTNARDHLQGSYIPTTSATPQYEKQLVRYVSTPLPPTVQAHLIHNGDNGLYNPSLGSTASPQSAAPPGHKNVINTLAPANNQNEQYRQTLEQENNLPEGIYIVGKSGK</sequence>
<accession>A0AAR5PLI5</accession>
<dbReference type="AlphaFoldDB" id="A0AAR5PLI5"/>
<dbReference type="GO" id="GO:0031012">
    <property type="term" value="C:extracellular matrix"/>
    <property type="evidence" value="ECO:0007669"/>
    <property type="project" value="TreeGrafter"/>
</dbReference>
<dbReference type="EnsemblMetazoa" id="XM_019906198.1">
    <property type="protein sequence ID" value="XP_019761757.1"/>
    <property type="gene ID" value="LOC109538811"/>
</dbReference>
<dbReference type="PANTHER" id="PTHR12236">
    <property type="entry name" value="STRUCTURAL CONTITUENT OF CUTICLE"/>
    <property type="match status" value="1"/>
</dbReference>
<dbReference type="InterPro" id="IPR031311">
    <property type="entry name" value="CHIT_BIND_RR_consensus"/>
</dbReference>
<dbReference type="PANTHER" id="PTHR12236:SF79">
    <property type="entry name" value="CUTICULAR PROTEIN 50CB-RELATED"/>
    <property type="match status" value="1"/>
</dbReference>
<keyword evidence="1 2" id="KW-0193">Cuticle</keyword>
<dbReference type="PROSITE" id="PS51155">
    <property type="entry name" value="CHIT_BIND_RR_2"/>
    <property type="match status" value="1"/>
</dbReference>
<dbReference type="GO" id="GO:0042302">
    <property type="term" value="F:structural constituent of cuticle"/>
    <property type="evidence" value="ECO:0007669"/>
    <property type="project" value="UniProtKB-UniRule"/>
</dbReference>
<evidence type="ECO:0000256" key="2">
    <source>
        <dbReference type="PROSITE-ProRule" id="PRU00497"/>
    </source>
</evidence>
<name>A0AAR5PLI5_DENPD</name>
<organism evidence="3 4">
    <name type="scientific">Dendroctonus ponderosae</name>
    <name type="common">Mountain pine beetle</name>
    <dbReference type="NCBI Taxonomy" id="77166"/>
    <lineage>
        <taxon>Eukaryota</taxon>
        <taxon>Metazoa</taxon>
        <taxon>Ecdysozoa</taxon>
        <taxon>Arthropoda</taxon>
        <taxon>Hexapoda</taxon>
        <taxon>Insecta</taxon>
        <taxon>Pterygota</taxon>
        <taxon>Neoptera</taxon>
        <taxon>Endopterygota</taxon>
        <taxon>Coleoptera</taxon>
        <taxon>Polyphaga</taxon>
        <taxon>Cucujiformia</taxon>
        <taxon>Curculionidae</taxon>
        <taxon>Scolytinae</taxon>
        <taxon>Dendroctonus</taxon>
    </lineage>
</organism>
<dbReference type="InterPro" id="IPR051217">
    <property type="entry name" value="Insect_Cuticle_Struc_Prot"/>
</dbReference>
<keyword evidence="4" id="KW-1185">Reference proteome</keyword>
<dbReference type="InterPro" id="IPR000618">
    <property type="entry name" value="Insect_cuticle"/>
</dbReference>